<dbReference type="EMBL" id="CAJFCW020000001">
    <property type="protein sequence ID" value="CAG9086282.1"/>
    <property type="molecule type" value="Genomic_DNA"/>
</dbReference>
<dbReference type="AlphaFoldDB" id="A0A811JVY5"/>
<evidence type="ECO:0000256" key="5">
    <source>
        <dbReference type="PROSITE-ProRule" id="PRU00723"/>
    </source>
</evidence>
<dbReference type="InterPro" id="IPR000571">
    <property type="entry name" value="Znf_CCCH"/>
</dbReference>
<dbReference type="EMBL" id="CAJFDH010000001">
    <property type="protein sequence ID" value="CAD5207609.1"/>
    <property type="molecule type" value="Genomic_DNA"/>
</dbReference>
<dbReference type="Proteomes" id="UP000783686">
    <property type="component" value="Unassembled WGS sequence"/>
</dbReference>
<dbReference type="PANTHER" id="PTHR12547">
    <property type="entry name" value="CCCH ZINC FINGER/TIS11-RELATED"/>
    <property type="match status" value="1"/>
</dbReference>
<feature type="domain" description="C3H1-type" evidence="7">
    <location>
        <begin position="110"/>
        <end position="138"/>
    </location>
</feature>
<evidence type="ECO:0000256" key="2">
    <source>
        <dbReference type="ARBA" id="ARBA00022737"/>
    </source>
</evidence>
<feature type="region of interest" description="Disordered" evidence="6">
    <location>
        <begin position="31"/>
        <end position="54"/>
    </location>
</feature>
<keyword evidence="3 5" id="KW-0863">Zinc-finger</keyword>
<dbReference type="SMART" id="SM00356">
    <property type="entry name" value="ZnF_C3H1"/>
    <property type="match status" value="2"/>
</dbReference>
<dbReference type="GO" id="GO:0043186">
    <property type="term" value="C:P granule"/>
    <property type="evidence" value="ECO:0007669"/>
    <property type="project" value="UniProtKB-ARBA"/>
</dbReference>
<dbReference type="Proteomes" id="UP000614601">
    <property type="component" value="Unassembled WGS sequence"/>
</dbReference>
<comment type="caution">
    <text evidence="8">The sequence shown here is derived from an EMBL/GenBank/DDBJ whole genome shotgun (WGS) entry which is preliminary data.</text>
</comment>
<evidence type="ECO:0000313" key="9">
    <source>
        <dbReference type="Proteomes" id="UP000614601"/>
    </source>
</evidence>
<keyword evidence="2" id="KW-0677">Repeat</keyword>
<evidence type="ECO:0000256" key="6">
    <source>
        <dbReference type="SAM" id="MobiDB-lite"/>
    </source>
</evidence>
<reference evidence="8" key="1">
    <citation type="submission" date="2020-09" db="EMBL/GenBank/DDBJ databases">
        <authorList>
            <person name="Kikuchi T."/>
        </authorList>
    </citation>
    <scope>NUCLEOTIDE SEQUENCE</scope>
    <source>
        <strain evidence="8">SH1</strain>
    </source>
</reference>
<feature type="domain" description="C3H1-type" evidence="7">
    <location>
        <begin position="71"/>
        <end position="98"/>
    </location>
</feature>
<keyword evidence="9" id="KW-1185">Reference proteome</keyword>
<evidence type="ECO:0000259" key="7">
    <source>
        <dbReference type="PROSITE" id="PS50103"/>
    </source>
</evidence>
<keyword evidence="1 5" id="KW-0479">Metal-binding</keyword>
<dbReference type="OrthoDB" id="410307at2759"/>
<accession>A0A811JVY5</accession>
<dbReference type="Gene3D" id="4.10.1000.10">
    <property type="entry name" value="Zinc finger, CCCH-type"/>
    <property type="match status" value="2"/>
</dbReference>
<dbReference type="GO" id="GO:0008270">
    <property type="term" value="F:zinc ion binding"/>
    <property type="evidence" value="ECO:0007669"/>
    <property type="project" value="UniProtKB-KW"/>
</dbReference>
<dbReference type="PROSITE" id="PS50103">
    <property type="entry name" value="ZF_C3H1"/>
    <property type="match status" value="2"/>
</dbReference>
<dbReference type="PANTHER" id="PTHR12547:SF18">
    <property type="entry name" value="PROTEIN TIS11"/>
    <property type="match status" value="1"/>
</dbReference>
<sequence length="204" mass="23895">MGIHNMGMCQFAVSEVQNYYLPRYSSQRTSRSTNLSVSSSHSVSSGDSLDQHVGDKRKFHHPRNVYNSSVYKTQFCRAYKESGFCQYGKSCRFAHGDKELRIQEIQLHPKYKTEHCRNFQMKGHCHYGVNCQFIHEESREEIEVSRFHLVSKVSYNRDQDVDSMVELTTQVLQICNMALNTFDIDLRQDPFAGIYWNKNVPREF</sequence>
<evidence type="ECO:0000256" key="3">
    <source>
        <dbReference type="ARBA" id="ARBA00022771"/>
    </source>
</evidence>
<keyword evidence="4 5" id="KW-0862">Zinc</keyword>
<dbReference type="SUPFAM" id="SSF90229">
    <property type="entry name" value="CCCH zinc finger"/>
    <property type="match status" value="2"/>
</dbReference>
<dbReference type="InterPro" id="IPR036855">
    <property type="entry name" value="Znf_CCCH_sf"/>
</dbReference>
<dbReference type="Pfam" id="PF00642">
    <property type="entry name" value="zf-CCCH"/>
    <property type="match status" value="2"/>
</dbReference>
<organism evidence="8 9">
    <name type="scientific">Bursaphelenchus okinawaensis</name>
    <dbReference type="NCBI Taxonomy" id="465554"/>
    <lineage>
        <taxon>Eukaryota</taxon>
        <taxon>Metazoa</taxon>
        <taxon>Ecdysozoa</taxon>
        <taxon>Nematoda</taxon>
        <taxon>Chromadorea</taxon>
        <taxon>Rhabditida</taxon>
        <taxon>Tylenchina</taxon>
        <taxon>Tylenchomorpha</taxon>
        <taxon>Aphelenchoidea</taxon>
        <taxon>Aphelenchoididae</taxon>
        <taxon>Bursaphelenchus</taxon>
    </lineage>
</organism>
<protein>
    <recommendedName>
        <fullName evidence="7">C3H1-type domain-containing protein</fullName>
    </recommendedName>
</protein>
<name>A0A811JVY5_9BILA</name>
<evidence type="ECO:0000256" key="4">
    <source>
        <dbReference type="ARBA" id="ARBA00022833"/>
    </source>
</evidence>
<feature type="zinc finger region" description="C3H1-type" evidence="5">
    <location>
        <begin position="110"/>
        <end position="138"/>
    </location>
</feature>
<gene>
    <name evidence="8" type="ORF">BOKJ2_LOCUS2283</name>
</gene>
<dbReference type="InterPro" id="IPR045877">
    <property type="entry name" value="ZFP36-like"/>
</dbReference>
<proteinExistence type="predicted"/>
<feature type="compositionally biased region" description="Low complexity" evidence="6">
    <location>
        <begin position="31"/>
        <end position="48"/>
    </location>
</feature>
<feature type="zinc finger region" description="C3H1-type" evidence="5">
    <location>
        <begin position="71"/>
        <end position="98"/>
    </location>
</feature>
<evidence type="ECO:0000256" key="1">
    <source>
        <dbReference type="ARBA" id="ARBA00022723"/>
    </source>
</evidence>
<dbReference type="GO" id="GO:0003729">
    <property type="term" value="F:mRNA binding"/>
    <property type="evidence" value="ECO:0007669"/>
    <property type="project" value="InterPro"/>
</dbReference>
<dbReference type="FunFam" id="4.10.1000.10:FF:000001">
    <property type="entry name" value="zinc finger CCCH domain-containing protein 15-like"/>
    <property type="match status" value="1"/>
</dbReference>
<evidence type="ECO:0000313" key="8">
    <source>
        <dbReference type="EMBL" id="CAD5207609.1"/>
    </source>
</evidence>